<dbReference type="InterPro" id="IPR002938">
    <property type="entry name" value="FAD-bd"/>
</dbReference>
<sequence>MKTPGDPPHRFAYRRSPDQDVRSPAHHPVVIIGAGPVGLTLALDLAKRAVPVVLLDDSDCIGEGSRAICFAKRTLEIFDRLGLADAMVAKGVTWKTGKVFRGTEQLYAFDLQPEPGHKQPAFINLPQYHVEAALVAAVQAEPLVDLRWSNRLAGLAPRDDCGLLTVATPEGEYRLEADWVVACDGARSPTRGMLGLAFEGETFEDKFLIADVRMAADFPPERWFWFAPPFHAGQSALLHKQPDDIWRIDLQLGPDADPEWEKRPEVVRPRIEQMLGHGDFALEWVSVYRFQCRRLQRFIHDRVVFAGDAAHQVSPFGARGANSGIQDADNLGWKLALVVKGVSPVALLASYDSERREAADDNILHSMRATDFIAPRSPGERVLRDAALSLAASGKFGAAFVNSGRLSLPTTYSNSPLSTRDEGFHGGVAPGAAFRDAPLLASEGPHLWLSETLRDGRPVVLSYGGGRRRLGSAGVGVVDVPAVVQQRERGPLEDPEAMLPRRYALVDGDAVVLRPDGHVAARFHNPTREIVAAAVARLEGRAR</sequence>
<keyword evidence="2" id="KW-0285">Flavoprotein</keyword>
<dbReference type="Proteomes" id="UP000236743">
    <property type="component" value="Unassembled WGS sequence"/>
</dbReference>
<dbReference type="Gene3D" id="3.40.30.120">
    <property type="match status" value="1"/>
</dbReference>
<dbReference type="NCBIfam" id="NF006002">
    <property type="entry name" value="PRK08132.1"/>
    <property type="match status" value="1"/>
</dbReference>
<dbReference type="OrthoDB" id="9791689at2"/>
<dbReference type="GO" id="GO:0071949">
    <property type="term" value="F:FAD binding"/>
    <property type="evidence" value="ECO:0007669"/>
    <property type="project" value="InterPro"/>
</dbReference>
<evidence type="ECO:0000259" key="5">
    <source>
        <dbReference type="Pfam" id="PF01494"/>
    </source>
</evidence>
<evidence type="ECO:0000313" key="7">
    <source>
        <dbReference type="Proteomes" id="UP000236743"/>
    </source>
</evidence>
<organism evidence="6 7">
    <name type="scientific">Bosea lathyri</name>
    <dbReference type="NCBI Taxonomy" id="1036778"/>
    <lineage>
        <taxon>Bacteria</taxon>
        <taxon>Pseudomonadati</taxon>
        <taxon>Pseudomonadota</taxon>
        <taxon>Alphaproteobacteria</taxon>
        <taxon>Hyphomicrobiales</taxon>
        <taxon>Boseaceae</taxon>
        <taxon>Bosea</taxon>
    </lineage>
</organism>
<protein>
    <submittedName>
        <fullName evidence="6">3-(3-hydroxy-phenyl)propionate hydroxylase</fullName>
    </submittedName>
</protein>
<dbReference type="InterPro" id="IPR050641">
    <property type="entry name" value="RIFMO-like"/>
</dbReference>
<feature type="region of interest" description="Disordered" evidence="4">
    <location>
        <begin position="1"/>
        <end position="24"/>
    </location>
</feature>
<dbReference type="SUPFAM" id="SSF51905">
    <property type="entry name" value="FAD/NAD(P)-binding domain"/>
    <property type="match status" value="1"/>
</dbReference>
<dbReference type="InterPro" id="IPR036188">
    <property type="entry name" value="FAD/NAD-bd_sf"/>
</dbReference>
<reference evidence="6 7" key="1">
    <citation type="submission" date="2016-10" db="EMBL/GenBank/DDBJ databases">
        <authorList>
            <person name="de Groot N.N."/>
        </authorList>
    </citation>
    <scope>NUCLEOTIDE SEQUENCE [LARGE SCALE GENOMIC DNA]</scope>
    <source>
        <strain evidence="6 7">DSM 26656</strain>
    </source>
</reference>
<evidence type="ECO:0000256" key="2">
    <source>
        <dbReference type="ARBA" id="ARBA00022630"/>
    </source>
</evidence>
<dbReference type="RefSeq" id="WP_103874135.1">
    <property type="nucleotide sequence ID" value="NZ_FNUY01000008.1"/>
</dbReference>
<dbReference type="AlphaFoldDB" id="A0A1H6BXU2"/>
<feature type="domain" description="FAD-binding" evidence="5">
    <location>
        <begin position="28"/>
        <end position="361"/>
    </location>
</feature>
<accession>A0A1H6BXU2</accession>
<dbReference type="PANTHER" id="PTHR43004:SF19">
    <property type="entry name" value="BINDING MONOOXYGENASE, PUTATIVE (JCVI)-RELATED"/>
    <property type="match status" value="1"/>
</dbReference>
<dbReference type="Gene3D" id="3.30.70.2450">
    <property type="match status" value="1"/>
</dbReference>
<proteinExistence type="predicted"/>
<gene>
    <name evidence="6" type="ORF">SAMN04488115_108180</name>
</gene>
<keyword evidence="7" id="KW-1185">Reference proteome</keyword>
<name>A0A1H6BXU2_9HYPH</name>
<evidence type="ECO:0000256" key="4">
    <source>
        <dbReference type="SAM" id="MobiDB-lite"/>
    </source>
</evidence>
<comment type="cofactor">
    <cofactor evidence="1">
        <name>FAD</name>
        <dbReference type="ChEBI" id="CHEBI:57692"/>
    </cofactor>
</comment>
<dbReference type="EMBL" id="FNUY01000008">
    <property type="protein sequence ID" value="SEG65473.1"/>
    <property type="molecule type" value="Genomic_DNA"/>
</dbReference>
<evidence type="ECO:0000313" key="6">
    <source>
        <dbReference type="EMBL" id="SEG65473.1"/>
    </source>
</evidence>
<dbReference type="PRINTS" id="PR00420">
    <property type="entry name" value="RNGMNOXGNASE"/>
</dbReference>
<evidence type="ECO:0000256" key="1">
    <source>
        <dbReference type="ARBA" id="ARBA00001974"/>
    </source>
</evidence>
<dbReference type="GO" id="GO:0016709">
    <property type="term" value="F:oxidoreductase activity, acting on paired donors, with incorporation or reduction of molecular oxygen, NAD(P)H as one donor, and incorporation of one atom of oxygen"/>
    <property type="evidence" value="ECO:0007669"/>
    <property type="project" value="UniProtKB-ARBA"/>
</dbReference>
<evidence type="ECO:0000256" key="3">
    <source>
        <dbReference type="ARBA" id="ARBA00022827"/>
    </source>
</evidence>
<dbReference type="Pfam" id="PF01494">
    <property type="entry name" value="FAD_binding_3"/>
    <property type="match status" value="1"/>
</dbReference>
<keyword evidence="3" id="KW-0274">FAD</keyword>
<dbReference type="Gene3D" id="3.50.50.60">
    <property type="entry name" value="FAD/NAD(P)-binding domain"/>
    <property type="match status" value="1"/>
</dbReference>
<dbReference type="PANTHER" id="PTHR43004">
    <property type="entry name" value="TRK SYSTEM POTASSIUM UPTAKE PROTEIN"/>
    <property type="match status" value="1"/>
</dbReference>